<dbReference type="Proteomes" id="UP001314635">
    <property type="component" value="Unassembled WGS sequence"/>
</dbReference>
<protein>
    <submittedName>
        <fullName evidence="2">S26 family signal peptidase</fullName>
    </submittedName>
</protein>
<accession>A0ABS5GJA4</accession>
<dbReference type="InterPro" id="IPR019533">
    <property type="entry name" value="Peptidase_S26"/>
</dbReference>
<sequence length="171" mass="18706">MRRRRSIAVLLLSGVALLLGKSALDPQPRFIWNASVSVPIGLYAVQPISERYVTELVVVRPQGQLASFLAAGGYLPPGVPMLKRILALPGQTVCRRELLIIVDGVEVGAARSSDHRGRPLPDWQGCSIVGDRQIFLMNWQSDSSLDGRYFGLTAMSDVIGRAVPVWTREPS</sequence>
<dbReference type="Pfam" id="PF10502">
    <property type="entry name" value="Peptidase_S26"/>
    <property type="match status" value="1"/>
</dbReference>
<dbReference type="RefSeq" id="WP_172241835.1">
    <property type="nucleotide sequence ID" value="NZ_JABFDP010000034.1"/>
</dbReference>
<name>A0ABS5GJA4_9BRAD</name>
<organism evidence="2 3">
    <name type="scientific">Bradyrhizobium denitrificans</name>
    <dbReference type="NCBI Taxonomy" id="2734912"/>
    <lineage>
        <taxon>Bacteria</taxon>
        <taxon>Pseudomonadati</taxon>
        <taxon>Pseudomonadota</taxon>
        <taxon>Alphaproteobacteria</taxon>
        <taxon>Hyphomicrobiales</taxon>
        <taxon>Nitrobacteraceae</taxon>
        <taxon>Bradyrhizobium</taxon>
    </lineage>
</organism>
<keyword evidence="3" id="KW-1185">Reference proteome</keyword>
<dbReference type="EMBL" id="JAFCLK010000062">
    <property type="protein sequence ID" value="MBR1141338.1"/>
    <property type="molecule type" value="Genomic_DNA"/>
</dbReference>
<proteinExistence type="predicted"/>
<dbReference type="SUPFAM" id="SSF51306">
    <property type="entry name" value="LexA/Signal peptidase"/>
    <property type="match status" value="1"/>
</dbReference>
<evidence type="ECO:0000259" key="1">
    <source>
        <dbReference type="Pfam" id="PF10502"/>
    </source>
</evidence>
<evidence type="ECO:0000313" key="3">
    <source>
        <dbReference type="Proteomes" id="UP001314635"/>
    </source>
</evidence>
<gene>
    <name evidence="2" type="ORF">JQ619_36885</name>
</gene>
<reference evidence="3" key="1">
    <citation type="journal article" date="2021" name="ISME J.">
        <title>Evolutionary origin and ecological implication of a unique nif island in free-living Bradyrhizobium lineages.</title>
        <authorList>
            <person name="Tao J."/>
        </authorList>
    </citation>
    <scope>NUCLEOTIDE SEQUENCE [LARGE SCALE GENOMIC DNA]</scope>
    <source>
        <strain evidence="3">SZCCT0094</strain>
    </source>
</reference>
<evidence type="ECO:0000313" key="2">
    <source>
        <dbReference type="EMBL" id="MBR1141338.1"/>
    </source>
</evidence>
<comment type="caution">
    <text evidence="2">The sequence shown here is derived from an EMBL/GenBank/DDBJ whole genome shotgun (WGS) entry which is preliminary data.</text>
</comment>
<feature type="domain" description="Peptidase S26" evidence="1">
    <location>
        <begin position="7"/>
        <end position="166"/>
    </location>
</feature>
<dbReference type="Gene3D" id="2.10.109.10">
    <property type="entry name" value="Umud Fragment, subunit A"/>
    <property type="match status" value="1"/>
</dbReference>
<dbReference type="InterPro" id="IPR036286">
    <property type="entry name" value="LexA/Signal_pep-like_sf"/>
</dbReference>